<keyword evidence="3" id="KW-1185">Reference proteome</keyword>
<protein>
    <submittedName>
        <fullName evidence="2">Uncharacterized protein</fullName>
    </submittedName>
</protein>
<name>A0A023B7E3_GRENI</name>
<reference evidence="2" key="1">
    <citation type="submission" date="2013-12" db="EMBL/GenBank/DDBJ databases">
        <authorList>
            <person name="Omoto C.K."/>
            <person name="Sibley D."/>
            <person name="Venepally P."/>
            <person name="Hadjithomas M."/>
            <person name="Karamycheva S."/>
            <person name="Brunk B."/>
            <person name="Roos D."/>
            <person name="Caler E."/>
            <person name="Lorenzi H."/>
        </authorList>
    </citation>
    <scope>NUCLEOTIDE SEQUENCE</scope>
</reference>
<feature type="coiled-coil region" evidence="1">
    <location>
        <begin position="31"/>
        <end position="65"/>
    </location>
</feature>
<dbReference type="EMBL" id="AFNH02000525">
    <property type="protein sequence ID" value="EZG67271.1"/>
    <property type="molecule type" value="Genomic_DNA"/>
</dbReference>
<dbReference type="VEuPathDB" id="CryptoDB:GNI_069900"/>
<keyword evidence="1" id="KW-0175">Coiled coil</keyword>
<dbReference type="AlphaFoldDB" id="A0A023B7E3"/>
<comment type="caution">
    <text evidence="2">The sequence shown here is derived from an EMBL/GenBank/DDBJ whole genome shotgun (WGS) entry which is preliminary data.</text>
</comment>
<dbReference type="Proteomes" id="UP000019763">
    <property type="component" value="Unassembled WGS sequence"/>
</dbReference>
<dbReference type="RefSeq" id="XP_011130276.1">
    <property type="nucleotide sequence ID" value="XM_011131974.1"/>
</dbReference>
<evidence type="ECO:0000256" key="1">
    <source>
        <dbReference type="SAM" id="Coils"/>
    </source>
</evidence>
<sequence>MEAQNHSHSQLTRILLEIAGNTTQSSAYQQIEQLTKKLDVARANIRTLESEKRSLEDKLTSCQQQLRKSHKALEFQARRVLQAKTFKKPPRLAPPEIYGQHPAAYMGKKSGLVTVHDPVVAPDKNVITKTP</sequence>
<evidence type="ECO:0000313" key="2">
    <source>
        <dbReference type="EMBL" id="EZG67271.1"/>
    </source>
</evidence>
<accession>A0A023B7E3</accession>
<proteinExistence type="predicted"/>
<organism evidence="2 3">
    <name type="scientific">Gregarina niphandrodes</name>
    <name type="common">Septate eugregarine</name>
    <dbReference type="NCBI Taxonomy" id="110365"/>
    <lineage>
        <taxon>Eukaryota</taxon>
        <taxon>Sar</taxon>
        <taxon>Alveolata</taxon>
        <taxon>Apicomplexa</taxon>
        <taxon>Conoidasida</taxon>
        <taxon>Gregarinasina</taxon>
        <taxon>Eugregarinorida</taxon>
        <taxon>Gregarinidae</taxon>
        <taxon>Gregarina</taxon>
    </lineage>
</organism>
<dbReference type="GeneID" id="22912561"/>
<gene>
    <name evidence="2" type="ORF">GNI_069900</name>
</gene>
<evidence type="ECO:0000313" key="3">
    <source>
        <dbReference type="Proteomes" id="UP000019763"/>
    </source>
</evidence>